<sequence length="170" mass="18645">MDIIKIDCPHCGAAVERKKDEYFGVCPYCGSEVCFDDAKAEAEVIGLRDKVSDLDQRINDDKQYKQKLAVWEKKRNRMYIITGIMTFIGFLCAAFSDSEEGALIACGVMLILASLAALLIVSILRCGDCPKPIDENTPKKGNFLKVFGIGMVIQCGAAFLSAIICAIFES</sequence>
<dbReference type="Proteomes" id="UP000184394">
    <property type="component" value="Unassembled WGS sequence"/>
</dbReference>
<dbReference type="RefSeq" id="WP_072951482.1">
    <property type="nucleotide sequence ID" value="NZ_FRCT01000010.1"/>
</dbReference>
<evidence type="ECO:0000256" key="1">
    <source>
        <dbReference type="SAM" id="Phobius"/>
    </source>
</evidence>
<gene>
    <name evidence="2" type="ORF">SAMN04487860_11086</name>
</gene>
<reference evidence="2 3" key="1">
    <citation type="submission" date="2016-11" db="EMBL/GenBank/DDBJ databases">
        <authorList>
            <person name="Jaros S."/>
            <person name="Januszkiewicz K."/>
            <person name="Wedrychowicz H."/>
        </authorList>
    </citation>
    <scope>NUCLEOTIDE SEQUENCE [LARGE SCALE GENOMIC DNA]</scope>
    <source>
        <strain evidence="2 3">Y1</strain>
    </source>
</reference>
<keyword evidence="1" id="KW-0812">Transmembrane</keyword>
<organism evidence="2 3">
    <name type="scientific">Ruminococcus flavefaciens</name>
    <dbReference type="NCBI Taxonomy" id="1265"/>
    <lineage>
        <taxon>Bacteria</taxon>
        <taxon>Bacillati</taxon>
        <taxon>Bacillota</taxon>
        <taxon>Clostridia</taxon>
        <taxon>Eubacteriales</taxon>
        <taxon>Oscillospiraceae</taxon>
        <taxon>Ruminococcus</taxon>
    </lineage>
</organism>
<dbReference type="SUPFAM" id="SSF57850">
    <property type="entry name" value="RING/U-box"/>
    <property type="match status" value="1"/>
</dbReference>
<dbReference type="EMBL" id="FRCT01000010">
    <property type="protein sequence ID" value="SHM69835.1"/>
    <property type="molecule type" value="Genomic_DNA"/>
</dbReference>
<feature type="transmembrane region" description="Helical" evidence="1">
    <location>
        <begin position="102"/>
        <end position="125"/>
    </location>
</feature>
<dbReference type="OrthoDB" id="1820572at2"/>
<name>A0A1M7KWI2_RUMFL</name>
<keyword evidence="1" id="KW-0472">Membrane</keyword>
<dbReference type="AlphaFoldDB" id="A0A1M7KWI2"/>
<protein>
    <submittedName>
        <fullName evidence="2">Uncharacterized protein</fullName>
    </submittedName>
</protein>
<feature type="transmembrane region" description="Helical" evidence="1">
    <location>
        <begin position="146"/>
        <end position="169"/>
    </location>
</feature>
<accession>A0A1M7KWI2</accession>
<feature type="transmembrane region" description="Helical" evidence="1">
    <location>
        <begin position="78"/>
        <end position="96"/>
    </location>
</feature>
<keyword evidence="1" id="KW-1133">Transmembrane helix</keyword>
<evidence type="ECO:0000313" key="2">
    <source>
        <dbReference type="EMBL" id="SHM69835.1"/>
    </source>
</evidence>
<proteinExistence type="predicted"/>
<evidence type="ECO:0000313" key="3">
    <source>
        <dbReference type="Proteomes" id="UP000184394"/>
    </source>
</evidence>